<dbReference type="Gramene" id="OE9A092157T1">
    <property type="protein sequence ID" value="OE9A092157C1"/>
    <property type="gene ID" value="OE9A092157"/>
</dbReference>
<proteinExistence type="predicted"/>
<dbReference type="AlphaFoldDB" id="A0A8S0U495"/>
<name>A0A8S0U495_OLEEU</name>
<evidence type="ECO:0000313" key="1">
    <source>
        <dbReference type="EMBL" id="CAA3013148.1"/>
    </source>
</evidence>
<dbReference type="Proteomes" id="UP000594638">
    <property type="component" value="Unassembled WGS sequence"/>
</dbReference>
<dbReference type="EMBL" id="CACTIH010007423">
    <property type="protein sequence ID" value="CAA3013148.1"/>
    <property type="molecule type" value="Genomic_DNA"/>
</dbReference>
<organism evidence="1 2">
    <name type="scientific">Olea europaea subsp. europaea</name>
    <dbReference type="NCBI Taxonomy" id="158383"/>
    <lineage>
        <taxon>Eukaryota</taxon>
        <taxon>Viridiplantae</taxon>
        <taxon>Streptophyta</taxon>
        <taxon>Embryophyta</taxon>
        <taxon>Tracheophyta</taxon>
        <taxon>Spermatophyta</taxon>
        <taxon>Magnoliopsida</taxon>
        <taxon>eudicotyledons</taxon>
        <taxon>Gunneridae</taxon>
        <taxon>Pentapetalae</taxon>
        <taxon>asterids</taxon>
        <taxon>lamiids</taxon>
        <taxon>Lamiales</taxon>
        <taxon>Oleaceae</taxon>
        <taxon>Oleeae</taxon>
        <taxon>Olea</taxon>
    </lineage>
</organism>
<protein>
    <submittedName>
        <fullName evidence="1">Uncharacterized protein</fullName>
    </submittedName>
</protein>
<reference evidence="1 2" key="1">
    <citation type="submission" date="2019-12" db="EMBL/GenBank/DDBJ databases">
        <authorList>
            <person name="Alioto T."/>
            <person name="Alioto T."/>
            <person name="Gomez Garrido J."/>
        </authorList>
    </citation>
    <scope>NUCLEOTIDE SEQUENCE [LARGE SCALE GENOMIC DNA]</scope>
</reference>
<evidence type="ECO:0000313" key="2">
    <source>
        <dbReference type="Proteomes" id="UP000594638"/>
    </source>
</evidence>
<accession>A0A8S0U495</accession>
<comment type="caution">
    <text evidence="1">The sequence shown here is derived from an EMBL/GenBank/DDBJ whole genome shotgun (WGS) entry which is preliminary data.</text>
</comment>
<gene>
    <name evidence="1" type="ORF">OLEA9_A092157</name>
</gene>
<sequence>MLIKRLPYAGKRKEPFGKRKEQFRNHCLQIEKRRTISCRNVAFPTASPPMPMPTPPHAIALPSLLVAVFNPHAGIEHIERGDGKVSCNGRSEISIRNGSQEDRARAKHFPSNLTVDRLSSRFSLPPYDNW</sequence>
<keyword evidence="2" id="KW-1185">Reference proteome</keyword>